<sequence>MTQLKVATWEERYADAVVAFWNESAVRDGYKELTRDTFAEIFTANRYFDPACAFVLLDGGEVRGFACGCTGDDLPLGDAAGYITCIVLAEGFDTDANRAALLEALEARFRALGKRQSDVLFFNPMRLPWYIPGTPGHEHNNAPGVPADSALYRFLLSEGYTDRARQCAMYRPLADFAIPADIRVKEAKAAEAGYAVELFDPRRHTGLAEMLAGLDNPAWEREIAACAADGVPVVIAAAPGCQAAGFAGPVVRQDNGRGYFAGIGVHPDHEGRGLGSILFFKLCEALRDVGADYMSLFTGSNNPAIRIYEKAGFTTVRQFAIMRKELTQ</sequence>
<evidence type="ECO:0000259" key="1">
    <source>
        <dbReference type="PROSITE" id="PS51186"/>
    </source>
</evidence>
<proteinExistence type="predicted"/>
<organism evidence="2 3">
    <name type="scientific">Cohnella ginsengisoli</name>
    <dbReference type="NCBI Taxonomy" id="425004"/>
    <lineage>
        <taxon>Bacteria</taxon>
        <taxon>Bacillati</taxon>
        <taxon>Bacillota</taxon>
        <taxon>Bacilli</taxon>
        <taxon>Bacillales</taxon>
        <taxon>Paenibacillaceae</taxon>
        <taxon>Cohnella</taxon>
    </lineage>
</organism>
<dbReference type="InterPro" id="IPR016181">
    <property type="entry name" value="Acyl_CoA_acyltransferase"/>
</dbReference>
<keyword evidence="3" id="KW-1185">Reference proteome</keyword>
<dbReference type="PROSITE" id="PS51186">
    <property type="entry name" value="GNAT"/>
    <property type="match status" value="1"/>
</dbReference>
<dbReference type="CDD" id="cd04301">
    <property type="entry name" value="NAT_SF"/>
    <property type="match status" value="1"/>
</dbReference>
<evidence type="ECO:0000313" key="2">
    <source>
        <dbReference type="EMBL" id="MDG0792897.1"/>
    </source>
</evidence>
<dbReference type="Gene3D" id="3.40.630.30">
    <property type="match status" value="2"/>
</dbReference>
<gene>
    <name evidence="2" type="ORF">OMP38_19980</name>
</gene>
<dbReference type="Proteomes" id="UP001153387">
    <property type="component" value="Unassembled WGS sequence"/>
</dbReference>
<name>A0A9X4KIN8_9BACL</name>
<dbReference type="SUPFAM" id="SSF55729">
    <property type="entry name" value="Acyl-CoA N-acyltransferases (Nat)"/>
    <property type="match status" value="1"/>
</dbReference>
<evidence type="ECO:0000313" key="3">
    <source>
        <dbReference type="Proteomes" id="UP001153387"/>
    </source>
</evidence>
<reference evidence="2 3" key="1">
    <citation type="submission" date="2022-10" db="EMBL/GenBank/DDBJ databases">
        <title>Comparative genomic analysis of Cohnella hashimotonis sp. nov., isolated from the International Space Station.</title>
        <authorList>
            <person name="Simpson A."/>
            <person name="Venkateswaran K."/>
        </authorList>
    </citation>
    <scope>NUCLEOTIDE SEQUENCE [LARGE SCALE GENOMIC DNA]</scope>
    <source>
        <strain evidence="2 3">DSM 18997</strain>
    </source>
</reference>
<dbReference type="PANTHER" id="PTHR43072">
    <property type="entry name" value="N-ACETYLTRANSFERASE"/>
    <property type="match status" value="1"/>
</dbReference>
<feature type="domain" description="N-acetyltransferase" evidence="1">
    <location>
        <begin position="182"/>
        <end position="327"/>
    </location>
</feature>
<dbReference type="AlphaFoldDB" id="A0A9X4KIN8"/>
<dbReference type="Pfam" id="PF00583">
    <property type="entry name" value="Acetyltransf_1"/>
    <property type="match status" value="1"/>
</dbReference>
<dbReference type="EMBL" id="JAPDHZ010000003">
    <property type="protein sequence ID" value="MDG0792897.1"/>
    <property type="molecule type" value="Genomic_DNA"/>
</dbReference>
<dbReference type="GO" id="GO:0016747">
    <property type="term" value="F:acyltransferase activity, transferring groups other than amino-acyl groups"/>
    <property type="evidence" value="ECO:0007669"/>
    <property type="project" value="InterPro"/>
</dbReference>
<dbReference type="RefSeq" id="WP_277566644.1">
    <property type="nucleotide sequence ID" value="NZ_JAPDHZ010000003.1"/>
</dbReference>
<comment type="caution">
    <text evidence="2">The sequence shown here is derived from an EMBL/GenBank/DDBJ whole genome shotgun (WGS) entry which is preliminary data.</text>
</comment>
<accession>A0A9X4KIN8</accession>
<protein>
    <submittedName>
        <fullName evidence="2">GNAT family N-acetyltransferase</fullName>
    </submittedName>
</protein>
<dbReference type="InterPro" id="IPR000182">
    <property type="entry name" value="GNAT_dom"/>
</dbReference>